<reference evidence="2" key="1">
    <citation type="submission" date="2024-03" db="EMBL/GenBank/DDBJ databases">
        <title>Deinococcus weizhi sp. nov., isolated from human skin.</title>
        <authorList>
            <person name="Wei Z."/>
            <person name="Tian F."/>
            <person name="Yang C."/>
            <person name="Xin L.T."/>
            <person name="Wen Z.J."/>
            <person name="Lan K.C."/>
            <person name="Yu L."/>
            <person name="Zhe W."/>
            <person name="Dan F.D."/>
            <person name="Jun W."/>
            <person name="Rui Z."/>
            <person name="Yong X.J."/>
            <person name="Ting Y."/>
            <person name="Wei X."/>
            <person name="Xu Z.G."/>
            <person name="Xin Z."/>
            <person name="Dong F.G."/>
            <person name="Ni X.M."/>
            <person name="Zheng M.G."/>
            <person name="Chun Y."/>
            <person name="Qian W.X."/>
        </authorList>
    </citation>
    <scope>NUCLEOTIDE SEQUENCE</scope>
    <source>
        <strain evidence="2">VB142</strain>
    </source>
</reference>
<dbReference type="AlphaFoldDB" id="A0AAU6Q7A8"/>
<evidence type="ECO:0000313" key="2">
    <source>
        <dbReference type="EMBL" id="WYF46173.1"/>
    </source>
</evidence>
<dbReference type="RefSeq" id="WP_339097625.1">
    <property type="nucleotide sequence ID" value="NZ_CP149783.1"/>
</dbReference>
<name>A0AAU6Q7A8_9DEIO</name>
<proteinExistence type="predicted"/>
<dbReference type="Gene3D" id="2.60.40.10">
    <property type="entry name" value="Immunoglobulins"/>
    <property type="match status" value="2"/>
</dbReference>
<dbReference type="EMBL" id="CP149783">
    <property type="protein sequence ID" value="WYF46173.1"/>
    <property type="molecule type" value="Genomic_DNA"/>
</dbReference>
<evidence type="ECO:0008006" key="3">
    <source>
        <dbReference type="Google" id="ProtNLM"/>
    </source>
</evidence>
<feature type="signal peptide" evidence="1">
    <location>
        <begin position="1"/>
        <end position="25"/>
    </location>
</feature>
<evidence type="ECO:0000256" key="1">
    <source>
        <dbReference type="SAM" id="SignalP"/>
    </source>
</evidence>
<dbReference type="InterPro" id="IPR013783">
    <property type="entry name" value="Ig-like_fold"/>
</dbReference>
<dbReference type="SUPFAM" id="SSF49478">
    <property type="entry name" value="Cna protein B-type domain"/>
    <property type="match status" value="1"/>
</dbReference>
<protein>
    <recommendedName>
        <fullName evidence="3">Fibronectin type-III domain-containing protein</fullName>
    </recommendedName>
</protein>
<keyword evidence="1" id="KW-0732">Signal</keyword>
<dbReference type="PROSITE" id="PS51257">
    <property type="entry name" value="PROKAR_LIPOPROTEIN"/>
    <property type="match status" value="1"/>
</dbReference>
<accession>A0AAU6Q7A8</accession>
<organism evidence="2">
    <name type="scientific">Deinococcus sp. VB142</name>
    <dbReference type="NCBI Taxonomy" id="3112952"/>
    <lineage>
        <taxon>Bacteria</taxon>
        <taxon>Thermotogati</taxon>
        <taxon>Deinococcota</taxon>
        <taxon>Deinococci</taxon>
        <taxon>Deinococcales</taxon>
        <taxon>Deinococcaceae</taxon>
        <taxon>Deinococcus</taxon>
    </lineage>
</organism>
<feature type="chain" id="PRO_5043683228" description="Fibronectin type-III domain-containing protein" evidence="1">
    <location>
        <begin position="26"/>
        <end position="607"/>
    </location>
</feature>
<sequence length="607" mass="64973">MKLQRSLSLTFLSGALLLASCNQNAAVTEPAGVVVKPVTGTGDATLSADVVRSNRGVAVEGSKVYLYKTGDRSVAVGEATTNAQGYVEFAKIPAGRYDLVFMKSKAAGSEFNGAVAKSGMNTRLKVAQFASADPNATADVPQLKLQTPTGYDDKGEATGWKDLTAGVAFNNTVDVRAYTVQNSTEPRIMRFFLFSLVTIDKDGTWADVRPAAGLYEQDPGYILPGVDPSGKGQGQDSGLVSLDPTGLKGDVYLQVVGLDFNYNRVAYLVPLTINRTAAAKEVVAPTNVRAVSYTLSTRIDYLYGTQNPGVDAPTSGTNLWVTTSWDTPVDVSGVTGFRVLRSTQATGPYSQVAFAGAAQCPKPADAKATVRRCTVNDNTASLVTGQDYFYKVVAVGSNEAASDAAPTYTLPLFQPKLLSPGKDVHDVELTPNYTIKANLFGTGATGAVLNVRVADFVTGESYGYVARRLTLRKGFDAAGKEEVQILSNLLKTDNYYVFRDSWATDNDPKTENGTVKYDAASDVLTIPHQYEADLLGSAKVELQTNRRYSWYINEGYAYRLADPTKPASATNYVAAYSVYSDPSDTVRFVPGGVKQGGAEVNDFTTRP</sequence>
<gene>
    <name evidence="2" type="ORF">WDJ50_17295</name>
</gene>